<reference evidence="2" key="1">
    <citation type="journal article" date="2014" name="Int. J. Syst. Evol. Microbiol.">
        <title>Complete genome sequence of Corynebacterium casei LMG S-19264T (=DSM 44701T), isolated from a smear-ripened cheese.</title>
        <authorList>
            <consortium name="US DOE Joint Genome Institute (JGI-PGF)"/>
            <person name="Walter F."/>
            <person name="Albersmeier A."/>
            <person name="Kalinowski J."/>
            <person name="Ruckert C."/>
        </authorList>
    </citation>
    <scope>NUCLEOTIDE SEQUENCE</scope>
    <source>
        <strain evidence="2">JCM 4059</strain>
    </source>
</reference>
<comment type="caution">
    <text evidence="2">The sequence shown here is derived from an EMBL/GenBank/DDBJ whole genome shotgun (WGS) entry which is preliminary data.</text>
</comment>
<evidence type="ECO:0008006" key="4">
    <source>
        <dbReference type="Google" id="ProtNLM"/>
    </source>
</evidence>
<protein>
    <recommendedName>
        <fullName evidence="4">AAA domain-containing protein</fullName>
    </recommendedName>
</protein>
<dbReference type="RefSeq" id="WP_190127620.1">
    <property type="nucleotide sequence ID" value="NZ_BNBD01000001.1"/>
</dbReference>
<dbReference type="InterPro" id="IPR027417">
    <property type="entry name" value="P-loop_NTPase"/>
</dbReference>
<proteinExistence type="predicted"/>
<name>A0A919AW55_9ACTN</name>
<evidence type="ECO:0000313" key="3">
    <source>
        <dbReference type="Proteomes" id="UP000638313"/>
    </source>
</evidence>
<keyword evidence="3" id="KW-1185">Reference proteome</keyword>
<dbReference type="SUPFAM" id="SSF52540">
    <property type="entry name" value="P-loop containing nucleoside triphosphate hydrolases"/>
    <property type="match status" value="1"/>
</dbReference>
<organism evidence="2 3">
    <name type="scientific">Streptomyces mashuensis</name>
    <dbReference type="NCBI Taxonomy" id="33904"/>
    <lineage>
        <taxon>Bacteria</taxon>
        <taxon>Bacillati</taxon>
        <taxon>Actinomycetota</taxon>
        <taxon>Actinomycetes</taxon>
        <taxon>Kitasatosporales</taxon>
        <taxon>Streptomycetaceae</taxon>
        <taxon>Streptomyces</taxon>
    </lineage>
</organism>
<feature type="region of interest" description="Disordered" evidence="1">
    <location>
        <begin position="436"/>
        <end position="524"/>
    </location>
</feature>
<dbReference type="Proteomes" id="UP000638313">
    <property type="component" value="Unassembled WGS sequence"/>
</dbReference>
<sequence length="1988" mass="216449">MHDQYHVLAGPPMSPPEAPPELLKALAAALNAVGTPVADALDEVTLDALQLAFHSISPRDRQVLLRQVGIKLAAPRRASKSLCRDVLTRLRRDARQHSCVCATKVLTQRVMDDVLGAAWCEDGEVAADPVARWSEALARAAIFSWCQASTLDAGLFVWAADRNWLGLGTSTPQLAAVRTAAIALLDATADFSPHSATVAETLRRTPSAVLPQTRQATEEPASTGSAVDAAYGQLEASLSAAREAVGRIIDALDAGEPPEEDDLLALSALAPLFTDLQQALAAVGITDVPRRLDDLARAVEAHGEARNRDLAARERLRTLLTVACAEGSVGEPALARAHDRANQLLGRTAWDDTDRALAASLAMLVDIAELAGQADDLSRIMELQQRIGQDLPDCLHAAVMYQHLSFTHHDTDTTAEEGHSGREETLLHAVRAGAGEADRLEPVPVPVPDEPQDTPQDTASDDNPSAEACDGSPCAESDLPEEAVDVAPGTGQPLAEAHAPGDEPAPQTGRAPEEADETPAAGPAPAVVEKELTRLVAEGRFGLAAHLSRAAGRSGSEAAALRLAAAAAVLRPGHNGAARAVAEALQQWDLLESRDAEGFEFLLLPALVRAALVTGEHVTAAQLKALAPRLPENLAAVAIAVGDRALNNALLLAPPMAVIADVSESEARLHEITEQCRALLKPPRLRFNRATKIAARWLAADGLLGGMLRDIVAGRPGAGASAREAVERLGRLSEVQSEIDRLDREERGSSGRALQGSGRQDLVHLVERVVDHVKTWLDVTETLRRGETAENEWAVRAIAAMRQEVLALQAGALADLDAATGRSGLPAAAAKAAREALVVLFHELDHGAAAHWPAPELDARVVIDAELLKVPVSGGGRPSLPDLLAAVDRTWDEALELQQGQDAFHAAHRILDLADWGVLPHAGAVCFGVERRSALEEIEGRRRVELAERHDQLVAELRRAQADGALSDDQDVKLQELLADACPTAEDGTPRVLSTVRHMLEEVERLLPRYRKEAADRLRARLAALPDITADERAQVLRHLDTGGFATAADLVYFLELGEPVPEIEADESHLGGFYPAVPAGLSEGVTTELIGLVRDRQKHPVLPALDYTHLSADEAARAADALARWKELADTAPKERQNRNVRTMLLPALQLLGYEAQRALPLHDLPRSNEYRFVEVVDIEVNGRAWVPAFGTKLLEHGGRLRVLMLWGRPGARLLLSRVLKEPSRGSLLVAYFGTLGRETREELATLSDGSLMVVDDAALAYLAAHGNRQVSVATEILLPFSGVNPYIKEKRGGIGREMFYGRDAERKSILDPDGTQIIFGGRGLGKSALLNDAGGRFAEQERGYHIPVYLDLNRYNIGTGNALGPETIWSVLDQELTEREVLAPPHRRKVQTADPYERVRSGVKDWLDADPRRRLLILMDECDRFFEADVPHCTQTQRLKGLCTDNRNRLKVVFAGLHSVQRFTRLARNGPFRHLAQTPTVVGPLRPQYAADLLVLPMRALGFEFADVDLVNRVLGYCSYQPFLLQMFGSRLVEVMQRKRARGDLAGPPFPIEAAEVEAVESDPWLREGITKAFKETLDLDDRYRVIANVLAWYAREYGLETRLSDVELRDECAGWWHEGFKQLDSEGFRTYLQEMVGLGVLAPNHDGRGWHLRGPNALRMIGTNQEVETQLQSAESECRLEETVVLEGRPEVRDGKVAPLTVAQVDDLLGDHSNQTRVVLGTPATGIGDVAETLRTVTGRMSGWTMPPVKSIRDFRQDLTAGRPGERRVVVSDLADKEVNDDNCRESLALAQNLLPERPGVTRAVVLVAGPRQLGLCRDLLTDDDTAASLLVVLRRHDRHSLKTWSQRSGLFDSDERLTRILEVTGGWPVLLDRAVALHRTCKDEAEALRRLADELESTGPAARFVDASGINADPLIATGYRAVAKELNGDWADEGVLLTAMELHGLEEEEARWACSCLEAFQALDRDGCRLRLEPVLYRCWARP</sequence>
<accession>A0A919AW55</accession>
<dbReference type="EMBL" id="BNBD01000001">
    <property type="protein sequence ID" value="GHF26614.1"/>
    <property type="molecule type" value="Genomic_DNA"/>
</dbReference>
<evidence type="ECO:0000256" key="1">
    <source>
        <dbReference type="SAM" id="MobiDB-lite"/>
    </source>
</evidence>
<reference evidence="2" key="2">
    <citation type="submission" date="2020-09" db="EMBL/GenBank/DDBJ databases">
        <authorList>
            <person name="Sun Q."/>
            <person name="Ohkuma M."/>
        </authorList>
    </citation>
    <scope>NUCLEOTIDE SEQUENCE</scope>
    <source>
        <strain evidence="2">JCM 4059</strain>
    </source>
</reference>
<gene>
    <name evidence="2" type="ORF">GCM10010218_04380</name>
</gene>
<evidence type="ECO:0000313" key="2">
    <source>
        <dbReference type="EMBL" id="GHF26614.1"/>
    </source>
</evidence>